<evidence type="ECO:0000256" key="6">
    <source>
        <dbReference type="ARBA" id="ARBA00023237"/>
    </source>
</evidence>
<accession>A0A1I6LRC4</accession>
<keyword evidence="6 7" id="KW-0998">Cell outer membrane</keyword>
<dbReference type="Pfam" id="PF13620">
    <property type="entry name" value="CarboxypepD_reg"/>
    <property type="match status" value="1"/>
</dbReference>
<evidence type="ECO:0000256" key="8">
    <source>
        <dbReference type="SAM" id="SignalP"/>
    </source>
</evidence>
<dbReference type="GO" id="GO:0009279">
    <property type="term" value="C:cell outer membrane"/>
    <property type="evidence" value="ECO:0007669"/>
    <property type="project" value="UniProtKB-SubCell"/>
</dbReference>
<dbReference type="GO" id="GO:0030246">
    <property type="term" value="F:carbohydrate binding"/>
    <property type="evidence" value="ECO:0007669"/>
    <property type="project" value="InterPro"/>
</dbReference>
<evidence type="ECO:0000256" key="2">
    <source>
        <dbReference type="ARBA" id="ARBA00022448"/>
    </source>
</evidence>
<dbReference type="Pfam" id="PF25183">
    <property type="entry name" value="OMP_b-brl_4"/>
    <property type="match status" value="1"/>
</dbReference>
<comment type="subcellular location">
    <subcellularLocation>
        <location evidence="1 7">Cell outer membrane</location>
        <topology evidence="1 7">Multi-pass membrane protein</topology>
    </subcellularLocation>
</comment>
<dbReference type="SUPFAM" id="SSF56935">
    <property type="entry name" value="Porins"/>
    <property type="match status" value="1"/>
</dbReference>
<keyword evidence="11" id="KW-0675">Receptor</keyword>
<keyword evidence="4 7" id="KW-0812">Transmembrane</keyword>
<dbReference type="InterPro" id="IPR037066">
    <property type="entry name" value="Plug_dom_sf"/>
</dbReference>
<evidence type="ECO:0000256" key="5">
    <source>
        <dbReference type="ARBA" id="ARBA00023136"/>
    </source>
</evidence>
<dbReference type="Pfam" id="PF07715">
    <property type="entry name" value="Plug"/>
    <property type="match status" value="1"/>
</dbReference>
<feature type="domain" description="TonB-dependent receptor plug" evidence="9">
    <location>
        <begin position="141"/>
        <end position="237"/>
    </location>
</feature>
<proteinExistence type="inferred from homology"/>
<evidence type="ECO:0000256" key="7">
    <source>
        <dbReference type="PROSITE-ProRule" id="PRU01360"/>
    </source>
</evidence>
<dbReference type="GO" id="GO:0044718">
    <property type="term" value="P:siderophore transmembrane transport"/>
    <property type="evidence" value="ECO:0007669"/>
    <property type="project" value="TreeGrafter"/>
</dbReference>
<evidence type="ECO:0000256" key="4">
    <source>
        <dbReference type="ARBA" id="ARBA00022692"/>
    </source>
</evidence>
<evidence type="ECO:0000256" key="3">
    <source>
        <dbReference type="ARBA" id="ARBA00022452"/>
    </source>
</evidence>
<dbReference type="SUPFAM" id="SSF49452">
    <property type="entry name" value="Starch-binding domain-like"/>
    <property type="match status" value="1"/>
</dbReference>
<gene>
    <name evidence="11" type="ORF">SAMN05421771_1156</name>
</gene>
<evidence type="ECO:0000313" key="12">
    <source>
        <dbReference type="Proteomes" id="UP000199024"/>
    </source>
</evidence>
<dbReference type="STRING" id="474950.SAMN05421771_1156"/>
<keyword evidence="2 7" id="KW-0813">Transport</keyword>
<keyword evidence="5 7" id="KW-0472">Membrane</keyword>
<dbReference type="AlphaFoldDB" id="A0A1I6LRC4"/>
<dbReference type="Proteomes" id="UP000199024">
    <property type="component" value="Unassembled WGS sequence"/>
</dbReference>
<dbReference type="Gene3D" id="2.170.130.10">
    <property type="entry name" value="TonB-dependent receptor, plug domain"/>
    <property type="match status" value="1"/>
</dbReference>
<dbReference type="InterPro" id="IPR057601">
    <property type="entry name" value="Oar-like_b-barrel"/>
</dbReference>
<dbReference type="EMBL" id="FOZL01000001">
    <property type="protein sequence ID" value="SFS06016.1"/>
    <property type="molecule type" value="Genomic_DNA"/>
</dbReference>
<dbReference type="InterPro" id="IPR036942">
    <property type="entry name" value="Beta-barrel_TonB_sf"/>
</dbReference>
<dbReference type="GO" id="GO:0015344">
    <property type="term" value="F:siderophore uptake transmembrane transporter activity"/>
    <property type="evidence" value="ECO:0007669"/>
    <property type="project" value="TreeGrafter"/>
</dbReference>
<keyword evidence="12" id="KW-1185">Reference proteome</keyword>
<dbReference type="Gene3D" id="2.40.170.20">
    <property type="entry name" value="TonB-dependent receptor, beta-barrel domain"/>
    <property type="match status" value="1"/>
</dbReference>
<dbReference type="PANTHER" id="PTHR30069">
    <property type="entry name" value="TONB-DEPENDENT OUTER MEMBRANE RECEPTOR"/>
    <property type="match status" value="1"/>
</dbReference>
<keyword evidence="8" id="KW-0732">Signal</keyword>
<dbReference type="PROSITE" id="PS52016">
    <property type="entry name" value="TONB_DEPENDENT_REC_3"/>
    <property type="match status" value="1"/>
</dbReference>
<dbReference type="InterPro" id="IPR013784">
    <property type="entry name" value="Carb-bd-like_fold"/>
</dbReference>
<dbReference type="Gene3D" id="2.60.40.1120">
    <property type="entry name" value="Carboxypeptidase-like, regulatory domain"/>
    <property type="match status" value="1"/>
</dbReference>
<organism evidence="11 12">
    <name type="scientific">Granulicella pectinivorans</name>
    <dbReference type="NCBI Taxonomy" id="474950"/>
    <lineage>
        <taxon>Bacteria</taxon>
        <taxon>Pseudomonadati</taxon>
        <taxon>Acidobacteriota</taxon>
        <taxon>Terriglobia</taxon>
        <taxon>Terriglobales</taxon>
        <taxon>Acidobacteriaceae</taxon>
        <taxon>Granulicella</taxon>
    </lineage>
</organism>
<dbReference type="InterPro" id="IPR039426">
    <property type="entry name" value="TonB-dep_rcpt-like"/>
</dbReference>
<sequence>MNHAFTRACRSLAAVFTLFLMILALVPAAQAQETTAGIQGTIKDPSGANIAGALVTVSGSQLIGEKTANTDKSGYYRFTNLPPGSYSLTVSASGFSETKRDGILLQVGRLPSIDINLSIGSDKTVIEVSTAVPLIDVTQSNAQTNVTRDVLDYDPRGRSFQSVIQFAPGARQEPLQANGYSIDGATSSENGYLIDGMQSSALDSGQSKSNLPFEFIQEVEVKTSGFAAEFGGALGGVVTATEKRGSNNFHGELLTYYEADPLDASPATTVRFNPQISANASNRLDIPYQNYTPIKDHYRQVQPGAIVTGYLMKDRLWMTAAIEPYFTSTRRTTNFNFTNGAVSSIGPVVSTQDTQQYYSLIRLDGKVTDKIRVFGAFLYQYYRISGSTLPNPDSINGLFNSSSTSNPFNFNHGLGSVQPNSTFTAGADITITPSLVATTRYGYFYNNLHTVGTPAGIRYLFSASGIGTTALDGTVGSTSNAGAPAQQASGYANIADNTATAATQNIVHQFNQDLAYFKKGFFGQHNLKVGYQLNHQTYNIRQLYNSALVQVYWGQTYSPLSANQPNCAAIETTNLARYGQTGTAGGFDPTSCRGNYGYAIVREYTNGNGQVSSNNHGLYVQDAWTVGHGLTLNLGVRLEKEYVPSFNLYPSGISFGLGGKVAPRLGAAWDVFQNGKLKLFGSYGVFNDVFKLNLAIGSFGGNYWHGCYYALDDANYTRIQPIRDANGHYCSGTGPANLAAVTPAPAIRFIENQDFRIAANDPANPVKPGVDPNLKPFRQHEAVFGADYQISRNWSFESRWTRRRVDHAIEDTGIQTPNGEAFPISNPGEGIDTQPVPNCPTCPNQPKAARAYDGVEFRFTKVASRHWFGQFDYTYSRLRGNYSGLVDSDIADGNSTTVAGIRSTSPNSGRAFDEPYFQFDAHGKPFNGLLATDRPHTFKAITYYRFSPLKRHESTVGLFQQIYSGTPLSSYIDVAGGGSYQVYPEGRAKWIPITADATGFMTYGTPYLRRTPVFFQSDLSFTHAYQVSKAHEAWRLGFEANLTNVLNTKRPVIYGSKINSPNKSGQFIKPVGYNTGGALNYSLLMHAYDYQGLSNTTASQITLNSEYGVPTAFQTPRQIRLKIKFVF</sequence>
<dbReference type="InterPro" id="IPR012910">
    <property type="entry name" value="Plug_dom"/>
</dbReference>
<evidence type="ECO:0000259" key="9">
    <source>
        <dbReference type="Pfam" id="PF07715"/>
    </source>
</evidence>
<dbReference type="PANTHER" id="PTHR30069:SF46">
    <property type="entry name" value="OAR PROTEIN"/>
    <property type="match status" value="1"/>
</dbReference>
<evidence type="ECO:0000259" key="10">
    <source>
        <dbReference type="Pfam" id="PF25183"/>
    </source>
</evidence>
<evidence type="ECO:0000313" key="11">
    <source>
        <dbReference type="EMBL" id="SFS06016.1"/>
    </source>
</evidence>
<feature type="signal peptide" evidence="8">
    <location>
        <begin position="1"/>
        <end position="31"/>
    </location>
</feature>
<comment type="similarity">
    <text evidence="7">Belongs to the TonB-dependent receptor family.</text>
</comment>
<keyword evidence="3 7" id="KW-1134">Transmembrane beta strand</keyword>
<evidence type="ECO:0000256" key="1">
    <source>
        <dbReference type="ARBA" id="ARBA00004571"/>
    </source>
</evidence>
<protein>
    <submittedName>
        <fullName evidence="11">TonB-dependent Receptor Plug Domain</fullName>
    </submittedName>
</protein>
<reference evidence="11 12" key="1">
    <citation type="submission" date="2016-10" db="EMBL/GenBank/DDBJ databases">
        <authorList>
            <person name="de Groot N.N."/>
        </authorList>
    </citation>
    <scope>NUCLEOTIDE SEQUENCE [LARGE SCALE GENOMIC DNA]</scope>
    <source>
        <strain evidence="11 12">DSM 21001</strain>
    </source>
</reference>
<feature type="domain" description="TonB-dependent transporter Oar-like beta-barrel" evidence="10">
    <location>
        <begin position="351"/>
        <end position="887"/>
    </location>
</feature>
<name>A0A1I6LRC4_9BACT</name>
<feature type="chain" id="PRO_5011653712" evidence="8">
    <location>
        <begin position="32"/>
        <end position="1127"/>
    </location>
</feature>